<dbReference type="AlphaFoldDB" id="A0A1N6YLM7"/>
<dbReference type="EMBL" id="FTNM01000003">
    <property type="protein sequence ID" value="SIR15371.1"/>
    <property type="molecule type" value="Genomic_DNA"/>
</dbReference>
<name>A0A1N6YLM7_9BACT</name>
<organism evidence="1 2">
    <name type="scientific">Pontibacter lucknowensis</name>
    <dbReference type="NCBI Taxonomy" id="1077936"/>
    <lineage>
        <taxon>Bacteria</taxon>
        <taxon>Pseudomonadati</taxon>
        <taxon>Bacteroidota</taxon>
        <taxon>Cytophagia</taxon>
        <taxon>Cytophagales</taxon>
        <taxon>Hymenobacteraceae</taxon>
        <taxon>Pontibacter</taxon>
    </lineage>
</organism>
<evidence type="ECO:0000313" key="2">
    <source>
        <dbReference type="Proteomes" id="UP000185924"/>
    </source>
</evidence>
<evidence type="ECO:0000313" key="1">
    <source>
        <dbReference type="EMBL" id="SIR15371.1"/>
    </source>
</evidence>
<accession>A0A1N6YLM7</accession>
<dbReference type="Proteomes" id="UP000185924">
    <property type="component" value="Unassembled WGS sequence"/>
</dbReference>
<dbReference type="RefSeq" id="WP_076422472.1">
    <property type="nucleotide sequence ID" value="NZ_FTNM01000003.1"/>
</dbReference>
<protein>
    <submittedName>
        <fullName evidence="1">Uncharacterized protein</fullName>
    </submittedName>
</protein>
<proteinExistence type="predicted"/>
<sequence length="200" mass="21592">MKNIAILVVFTFLPVLAFSQDFSKSLAEAKTSYTSGDLSSSRFAMEQMLRSLDAEIGKEILKMLPAKMEDRNPNVKEDDVTGGGAGLGMGLFVHRSYGPATNQVTIDIINNSPLINSLQAVLALPFIGNSGDGKQKVVKVHGYKAVLNKVEGMEGAPAGYELQIPLQNTLLTLKADNTKEDNILKMANSLPLDKIAQMAH</sequence>
<reference evidence="2" key="1">
    <citation type="submission" date="2017-01" db="EMBL/GenBank/DDBJ databases">
        <authorList>
            <person name="Varghese N."/>
            <person name="Submissions S."/>
        </authorList>
    </citation>
    <scope>NUCLEOTIDE SEQUENCE [LARGE SCALE GENOMIC DNA]</scope>
    <source>
        <strain evidence="2">DM9</strain>
    </source>
</reference>
<dbReference type="STRING" id="1077936.SAMN05421545_2570"/>
<keyword evidence="2" id="KW-1185">Reference proteome</keyword>
<gene>
    <name evidence="1" type="ORF">SAMN05421545_2570</name>
</gene>
<dbReference type="OrthoDB" id="852824at2"/>